<feature type="domain" description="Response regulatory" evidence="2">
    <location>
        <begin position="147"/>
        <end position="260"/>
    </location>
</feature>
<protein>
    <recommendedName>
        <fullName evidence="2">Response regulatory domain-containing protein</fullName>
    </recommendedName>
</protein>
<comment type="caution">
    <text evidence="3">The sequence shown here is derived from an EMBL/GenBank/DDBJ whole genome shotgun (WGS) entry which is preliminary data.</text>
</comment>
<dbReference type="Gene3D" id="3.40.50.2300">
    <property type="match status" value="1"/>
</dbReference>
<name>A0A934VQI2_9BACT</name>
<proteinExistence type="predicted"/>
<keyword evidence="1" id="KW-0597">Phosphoprotein</keyword>
<dbReference type="GO" id="GO:0000160">
    <property type="term" value="P:phosphorelay signal transduction system"/>
    <property type="evidence" value="ECO:0007669"/>
    <property type="project" value="InterPro"/>
</dbReference>
<gene>
    <name evidence="3" type="ORF">JIN87_06995</name>
</gene>
<sequence>MSEPSKRDATGQNEELPVDWRLFLVDSRLKVVSATGPLSADDPSEVLGYDLADVLEVEGLPLADVGELLVCLEDMPTECELRLRLGEPAISIVARGFEESRGICCVVLRPKADPRSEKVLPAAWDWAVRSVRKMGLTKRDPSDAPLQILVVDQNPEVVEFGRTLARKLGCRSLGASSAGEALAQAKANCFDLVLVDHLIPGVGAQVLESLLIERGERDWGRAPLVAAMASDVTKLSGSGQIAIEKPISMGELGEVVQIAKRQRKETAEQGGASGGLPVLDIGAWKDDLPLLRRLSKALVAQGAELSLKLGESTVFSEKSQFLEDLKSLKNGADILRARRLSAICGEILDSVLLLGRKARVAKLDNLLIEIEGFRLFAAGQGLLRD</sequence>
<dbReference type="SUPFAM" id="SSF52172">
    <property type="entry name" value="CheY-like"/>
    <property type="match status" value="1"/>
</dbReference>
<evidence type="ECO:0000259" key="2">
    <source>
        <dbReference type="PROSITE" id="PS50110"/>
    </source>
</evidence>
<dbReference type="EMBL" id="JAENIL010000010">
    <property type="protein sequence ID" value="MBK1876608.1"/>
    <property type="molecule type" value="Genomic_DNA"/>
</dbReference>
<dbReference type="InterPro" id="IPR011006">
    <property type="entry name" value="CheY-like_superfamily"/>
</dbReference>
<dbReference type="RefSeq" id="WP_200354824.1">
    <property type="nucleotide sequence ID" value="NZ_JAENIL010000010.1"/>
</dbReference>
<dbReference type="Proteomes" id="UP000617628">
    <property type="component" value="Unassembled WGS sequence"/>
</dbReference>
<evidence type="ECO:0000313" key="4">
    <source>
        <dbReference type="Proteomes" id="UP000617628"/>
    </source>
</evidence>
<dbReference type="InterPro" id="IPR001789">
    <property type="entry name" value="Sig_transdc_resp-reg_receiver"/>
</dbReference>
<organism evidence="3 4">
    <name type="scientific">Pelagicoccus mobilis</name>
    <dbReference type="NCBI Taxonomy" id="415221"/>
    <lineage>
        <taxon>Bacteria</taxon>
        <taxon>Pseudomonadati</taxon>
        <taxon>Verrucomicrobiota</taxon>
        <taxon>Opitutia</taxon>
        <taxon>Puniceicoccales</taxon>
        <taxon>Pelagicoccaceae</taxon>
        <taxon>Pelagicoccus</taxon>
    </lineage>
</organism>
<dbReference type="AlphaFoldDB" id="A0A934VQI2"/>
<evidence type="ECO:0000256" key="1">
    <source>
        <dbReference type="PROSITE-ProRule" id="PRU00169"/>
    </source>
</evidence>
<keyword evidence="4" id="KW-1185">Reference proteome</keyword>
<reference evidence="3" key="1">
    <citation type="submission" date="2021-01" db="EMBL/GenBank/DDBJ databases">
        <title>Modified the classification status of verrucomicrobia.</title>
        <authorList>
            <person name="Feng X."/>
        </authorList>
    </citation>
    <scope>NUCLEOTIDE SEQUENCE</scope>
    <source>
        <strain evidence="3">KCTC 13126</strain>
    </source>
</reference>
<feature type="modified residue" description="4-aspartylphosphate" evidence="1">
    <location>
        <position position="196"/>
    </location>
</feature>
<accession>A0A934VQI2</accession>
<evidence type="ECO:0000313" key="3">
    <source>
        <dbReference type="EMBL" id="MBK1876608.1"/>
    </source>
</evidence>
<dbReference type="PROSITE" id="PS50110">
    <property type="entry name" value="RESPONSE_REGULATORY"/>
    <property type="match status" value="1"/>
</dbReference>